<dbReference type="PANTHER" id="PTHR30478:SF0">
    <property type="entry name" value="BETA SLIDING CLAMP"/>
    <property type="match status" value="1"/>
</dbReference>
<dbReference type="InterPro" id="IPR001001">
    <property type="entry name" value="DNA_polIII_beta"/>
</dbReference>
<feature type="domain" description="DNA polymerase III beta sliding clamp central" evidence="13">
    <location>
        <begin position="190"/>
        <end position="300"/>
    </location>
</feature>
<evidence type="ECO:0000256" key="10">
    <source>
        <dbReference type="ARBA" id="ARBA00030988"/>
    </source>
</evidence>
<keyword evidence="5" id="KW-0808">Transferase</keyword>
<evidence type="ECO:0000256" key="8">
    <source>
        <dbReference type="ARBA" id="ARBA00022932"/>
    </source>
</evidence>
<keyword evidence="4" id="KW-0963">Cytoplasm</keyword>
<dbReference type="RefSeq" id="WP_010803642.1">
    <property type="nucleotide sequence ID" value="NZ_KE159513.1"/>
</dbReference>
<gene>
    <name evidence="15" type="ORF">C803_01635</name>
</gene>
<name>S0GQL9_9BACT</name>
<evidence type="ECO:0000256" key="2">
    <source>
        <dbReference type="ARBA" id="ARBA00010752"/>
    </source>
</evidence>
<dbReference type="InterPro" id="IPR022637">
    <property type="entry name" value="DNA_polIII_beta_cen"/>
</dbReference>
<comment type="subcellular location">
    <subcellularLocation>
        <location evidence="1">Cytoplasm</location>
    </subcellularLocation>
</comment>
<dbReference type="Pfam" id="PF02767">
    <property type="entry name" value="DNA_pol3_beta_2"/>
    <property type="match status" value="1"/>
</dbReference>
<dbReference type="NCBIfam" id="TIGR00663">
    <property type="entry name" value="dnan"/>
    <property type="match status" value="1"/>
</dbReference>
<proteinExistence type="inferred from homology"/>
<keyword evidence="7" id="KW-0235">DNA replication</keyword>
<dbReference type="Gene3D" id="3.10.150.10">
    <property type="entry name" value="DNA Polymerase III, subunit A, domain 2"/>
    <property type="match status" value="1"/>
</dbReference>
<evidence type="ECO:0000256" key="4">
    <source>
        <dbReference type="ARBA" id="ARBA00022490"/>
    </source>
</evidence>
<evidence type="ECO:0000256" key="5">
    <source>
        <dbReference type="ARBA" id="ARBA00022679"/>
    </source>
</evidence>
<accession>S0GQL9</accession>
<evidence type="ECO:0000256" key="6">
    <source>
        <dbReference type="ARBA" id="ARBA00022695"/>
    </source>
</evidence>
<sequence length="428" mass="47753">MFAGIKKAPYICNREFELDFRRKFEVQLFVFIHFASFFLSRKHPINNDLPGACIKFGTMTISISKTALLNKLQLLSKIISSKPSLPILGNYLFETKEGRLFLTASNSEGRIMTSLKCISDEDMSVCVPTAILDGLKTLPEQPLNIYINPNNKEILIKYSGGKFEFMGYETVSYPSKKEFDSSDCINTTAEEFYNGIAKVVNLAAEDELRPVMSTVLIEASPKALTFVGTDGHGLGSFSCKKESCINKVSVIISRPMASILKGIVPASPDDLQIKVGADWSVVTVNDFEISFRNVEGRYPNWKAVIPHNNPLELVVDTKQLIGAIKRTTVFSNKSTCLILFKADYDRLVVSANDLDFSTSAEEMLSAEFKDDEFKIGVKGSLILEMLSCIDDERTKLTFSLPNSAILIMPEKQQEGQELTYLLMPMTIQ</sequence>
<evidence type="ECO:0000256" key="7">
    <source>
        <dbReference type="ARBA" id="ARBA00022705"/>
    </source>
</evidence>
<dbReference type="CDD" id="cd00140">
    <property type="entry name" value="beta_clamp"/>
    <property type="match status" value="1"/>
</dbReference>
<dbReference type="InterPro" id="IPR022635">
    <property type="entry name" value="DNA_polIII_beta_C"/>
</dbReference>
<evidence type="ECO:0000256" key="1">
    <source>
        <dbReference type="ARBA" id="ARBA00004496"/>
    </source>
</evidence>
<protein>
    <recommendedName>
        <fullName evidence="3">Beta sliding clamp</fullName>
    </recommendedName>
    <alternativeName>
        <fullName evidence="11">Beta-clamp processivity factor</fullName>
    </alternativeName>
    <alternativeName>
        <fullName evidence="10">DNA polymerase III beta sliding clamp subunit</fullName>
    </alternativeName>
</protein>
<feature type="domain" description="DNA polymerase III beta sliding clamp C-terminal" evidence="14">
    <location>
        <begin position="303"/>
        <end position="425"/>
    </location>
</feature>
<comment type="caution">
    <text evidence="15">The sequence shown here is derived from an EMBL/GenBank/DDBJ whole genome shotgun (WGS) entry which is preliminary data.</text>
</comment>
<keyword evidence="9" id="KW-0238">DNA-binding</keyword>
<dbReference type="Gene3D" id="3.70.10.10">
    <property type="match status" value="1"/>
</dbReference>
<keyword evidence="8" id="KW-0239">DNA-directed DNA polymerase</keyword>
<evidence type="ECO:0000256" key="3">
    <source>
        <dbReference type="ARBA" id="ARBA00021035"/>
    </source>
</evidence>
<dbReference type="PANTHER" id="PTHR30478">
    <property type="entry name" value="DNA POLYMERASE III SUBUNIT BETA"/>
    <property type="match status" value="1"/>
</dbReference>
<evidence type="ECO:0000259" key="12">
    <source>
        <dbReference type="Pfam" id="PF00712"/>
    </source>
</evidence>
<dbReference type="EMBL" id="ASSQ01000009">
    <property type="protein sequence ID" value="EOS18637.1"/>
    <property type="molecule type" value="Genomic_DNA"/>
</dbReference>
<reference evidence="15 16" key="1">
    <citation type="submission" date="2013-04" db="EMBL/GenBank/DDBJ databases">
        <title>The Genome Sequence of Parabacteroides goldsteinii dnLKV18.</title>
        <authorList>
            <consortium name="The Broad Institute Genomics Platform"/>
            <consortium name="The Broad Institute Genome Sequencing Center for Infectious Disease"/>
            <person name="Earl A."/>
            <person name="Xavier R."/>
            <person name="Kuhn K."/>
            <person name="Stappenbeck T."/>
            <person name="Walker B."/>
            <person name="Young S."/>
            <person name="Zeng Q."/>
            <person name="Gargeya S."/>
            <person name="Fitzgerald M."/>
            <person name="Haas B."/>
            <person name="Abouelleil A."/>
            <person name="Allen A.W."/>
            <person name="Alvarado L."/>
            <person name="Arachchi H.M."/>
            <person name="Berlin A.M."/>
            <person name="Chapman S.B."/>
            <person name="Gainer-Dewar J."/>
            <person name="Goldberg J."/>
            <person name="Griggs A."/>
            <person name="Gujja S."/>
            <person name="Hansen M."/>
            <person name="Howarth C."/>
            <person name="Imamovic A."/>
            <person name="Ireland A."/>
            <person name="Larimer J."/>
            <person name="McCowan C."/>
            <person name="Murphy C."/>
            <person name="Pearson M."/>
            <person name="Poon T.W."/>
            <person name="Priest M."/>
            <person name="Roberts A."/>
            <person name="Saif S."/>
            <person name="Shea T."/>
            <person name="Sisk P."/>
            <person name="Sykes S."/>
            <person name="Wortman J."/>
            <person name="Nusbaum C."/>
            <person name="Birren B."/>
        </authorList>
    </citation>
    <scope>NUCLEOTIDE SEQUENCE [LARGE SCALE GENOMIC DNA]</scope>
    <source>
        <strain evidence="16">dnLKV18</strain>
    </source>
</reference>
<dbReference type="AlphaFoldDB" id="S0GQL9"/>
<dbReference type="SMART" id="SM00480">
    <property type="entry name" value="POL3Bc"/>
    <property type="match status" value="1"/>
</dbReference>
<dbReference type="InterPro" id="IPR022634">
    <property type="entry name" value="DNA_polIII_beta_N"/>
</dbReference>
<evidence type="ECO:0000256" key="9">
    <source>
        <dbReference type="ARBA" id="ARBA00023125"/>
    </source>
</evidence>
<evidence type="ECO:0000313" key="16">
    <source>
        <dbReference type="Proteomes" id="UP000014140"/>
    </source>
</evidence>
<organism evidence="15 16">
    <name type="scientific">Parabacteroides goldsteinii dnLKV18</name>
    <dbReference type="NCBI Taxonomy" id="1235789"/>
    <lineage>
        <taxon>Bacteria</taxon>
        <taxon>Pseudomonadati</taxon>
        <taxon>Bacteroidota</taxon>
        <taxon>Bacteroidia</taxon>
        <taxon>Bacteroidales</taxon>
        <taxon>Tannerellaceae</taxon>
        <taxon>Parabacteroides</taxon>
    </lineage>
</organism>
<dbReference type="Pfam" id="PF00712">
    <property type="entry name" value="DNA_pol3_beta"/>
    <property type="match status" value="1"/>
</dbReference>
<evidence type="ECO:0000259" key="13">
    <source>
        <dbReference type="Pfam" id="PF02767"/>
    </source>
</evidence>
<dbReference type="GO" id="GO:0009360">
    <property type="term" value="C:DNA polymerase III complex"/>
    <property type="evidence" value="ECO:0007669"/>
    <property type="project" value="InterPro"/>
</dbReference>
<dbReference type="SUPFAM" id="SSF55979">
    <property type="entry name" value="DNA clamp"/>
    <property type="match status" value="3"/>
</dbReference>
<dbReference type="GO" id="GO:0008408">
    <property type="term" value="F:3'-5' exonuclease activity"/>
    <property type="evidence" value="ECO:0007669"/>
    <property type="project" value="InterPro"/>
</dbReference>
<evidence type="ECO:0000256" key="11">
    <source>
        <dbReference type="ARBA" id="ARBA00033276"/>
    </source>
</evidence>
<keyword evidence="16" id="KW-1185">Reference proteome</keyword>
<dbReference type="Proteomes" id="UP000014140">
    <property type="component" value="Unassembled WGS sequence"/>
</dbReference>
<evidence type="ECO:0000313" key="15">
    <source>
        <dbReference type="EMBL" id="EOS18637.1"/>
    </source>
</evidence>
<keyword evidence="6" id="KW-0548">Nucleotidyltransferase</keyword>
<dbReference type="GO" id="GO:0005737">
    <property type="term" value="C:cytoplasm"/>
    <property type="evidence" value="ECO:0007669"/>
    <property type="project" value="UniProtKB-SubCell"/>
</dbReference>
<dbReference type="GO" id="GO:0003677">
    <property type="term" value="F:DNA binding"/>
    <property type="evidence" value="ECO:0007669"/>
    <property type="project" value="UniProtKB-KW"/>
</dbReference>
<evidence type="ECO:0000259" key="14">
    <source>
        <dbReference type="Pfam" id="PF02768"/>
    </source>
</evidence>
<dbReference type="HOGENOM" id="CLU_038149_4_1_10"/>
<dbReference type="GO" id="GO:0006271">
    <property type="term" value="P:DNA strand elongation involved in DNA replication"/>
    <property type="evidence" value="ECO:0007669"/>
    <property type="project" value="TreeGrafter"/>
</dbReference>
<feature type="domain" description="DNA polymerase III beta sliding clamp N-terminal" evidence="12">
    <location>
        <begin position="59"/>
        <end position="174"/>
    </location>
</feature>
<dbReference type="PATRIC" id="fig|1235789.3.peg.1635"/>
<dbReference type="GO" id="GO:0003887">
    <property type="term" value="F:DNA-directed DNA polymerase activity"/>
    <property type="evidence" value="ECO:0007669"/>
    <property type="project" value="UniProtKB-KW"/>
</dbReference>
<comment type="similarity">
    <text evidence="2">Belongs to the beta sliding clamp family.</text>
</comment>
<dbReference type="InterPro" id="IPR046938">
    <property type="entry name" value="DNA_clamp_sf"/>
</dbReference>
<dbReference type="Pfam" id="PF02768">
    <property type="entry name" value="DNA_pol3_beta_3"/>
    <property type="match status" value="1"/>
</dbReference>